<dbReference type="SUPFAM" id="SSF53335">
    <property type="entry name" value="S-adenosyl-L-methionine-dependent methyltransferases"/>
    <property type="match status" value="1"/>
</dbReference>
<dbReference type="RefSeq" id="WP_091483643.1">
    <property type="nucleotide sequence ID" value="NZ_FOTR01000005.1"/>
</dbReference>
<dbReference type="STRING" id="334253.SAMN04487943_10575"/>
<dbReference type="Gene3D" id="3.40.50.150">
    <property type="entry name" value="Vaccinia Virus protein VP39"/>
    <property type="match status" value="1"/>
</dbReference>
<dbReference type="OrthoDB" id="9804312at2"/>
<gene>
    <name evidence="2" type="ORF">SAMN04487943_10575</name>
</gene>
<evidence type="ECO:0000259" key="1">
    <source>
        <dbReference type="Pfam" id="PF13649"/>
    </source>
</evidence>
<accession>A0A1I4LKL2</accession>
<dbReference type="GO" id="GO:0032259">
    <property type="term" value="P:methylation"/>
    <property type="evidence" value="ECO:0007669"/>
    <property type="project" value="UniProtKB-KW"/>
</dbReference>
<dbReference type="CDD" id="cd02440">
    <property type="entry name" value="AdoMet_MTases"/>
    <property type="match status" value="1"/>
</dbReference>
<feature type="domain" description="Methyltransferase" evidence="1">
    <location>
        <begin position="53"/>
        <end position="154"/>
    </location>
</feature>
<dbReference type="Proteomes" id="UP000198565">
    <property type="component" value="Unassembled WGS sequence"/>
</dbReference>
<sequence>MNRIEFIRNEEKQYHEYCYDNYKLFEKGSWLYKPVKTVMELIPLLEDKDHLNVLDLGAGIGRNSIPIAEKIKGKGGKVVCVDLLDSAIDKLIEYSKKFDVEDIIETEKADIGEYSIQDDEYNLIVAVSSLEHVNSDNALEDTINRMVKGTKKGGINCIIINSEVEELEIETNKQLEALMEINIPTDEMINKLNNIYNGWKVINQLVKPLEYQIIRNGKPVLLKSNAITFVAKKD</sequence>
<evidence type="ECO:0000313" key="2">
    <source>
        <dbReference type="EMBL" id="SFL91500.1"/>
    </source>
</evidence>
<dbReference type="InterPro" id="IPR029063">
    <property type="entry name" value="SAM-dependent_MTases_sf"/>
</dbReference>
<reference evidence="3" key="1">
    <citation type="submission" date="2016-10" db="EMBL/GenBank/DDBJ databases">
        <authorList>
            <person name="Varghese N."/>
            <person name="Submissions S."/>
        </authorList>
    </citation>
    <scope>NUCLEOTIDE SEQUENCE [LARGE SCALE GENOMIC DNA]</scope>
    <source>
        <strain evidence="3">CGMCC 1.4250</strain>
    </source>
</reference>
<keyword evidence="2" id="KW-0808">Transferase</keyword>
<proteinExistence type="predicted"/>
<keyword evidence="2" id="KW-0489">Methyltransferase</keyword>
<protein>
    <submittedName>
        <fullName evidence="2">Methyltransferase domain-containing protein</fullName>
    </submittedName>
</protein>
<keyword evidence="3" id="KW-1185">Reference proteome</keyword>
<dbReference type="EMBL" id="FOTR01000005">
    <property type="protein sequence ID" value="SFL91500.1"/>
    <property type="molecule type" value="Genomic_DNA"/>
</dbReference>
<dbReference type="InterPro" id="IPR041698">
    <property type="entry name" value="Methyltransf_25"/>
</dbReference>
<evidence type="ECO:0000313" key="3">
    <source>
        <dbReference type="Proteomes" id="UP000198565"/>
    </source>
</evidence>
<name>A0A1I4LKL2_9BACI</name>
<dbReference type="AlphaFoldDB" id="A0A1I4LKL2"/>
<dbReference type="Pfam" id="PF13649">
    <property type="entry name" value="Methyltransf_25"/>
    <property type="match status" value="1"/>
</dbReference>
<organism evidence="2 3">
    <name type="scientific">Gracilibacillus orientalis</name>
    <dbReference type="NCBI Taxonomy" id="334253"/>
    <lineage>
        <taxon>Bacteria</taxon>
        <taxon>Bacillati</taxon>
        <taxon>Bacillota</taxon>
        <taxon>Bacilli</taxon>
        <taxon>Bacillales</taxon>
        <taxon>Bacillaceae</taxon>
        <taxon>Gracilibacillus</taxon>
    </lineage>
</organism>
<dbReference type="GO" id="GO:0008168">
    <property type="term" value="F:methyltransferase activity"/>
    <property type="evidence" value="ECO:0007669"/>
    <property type="project" value="UniProtKB-KW"/>
</dbReference>